<dbReference type="AlphaFoldDB" id="A0A252B3N6"/>
<evidence type="ECO:0000313" key="2">
    <source>
        <dbReference type="Proteomes" id="UP000194999"/>
    </source>
</evidence>
<sequence>MPAPLYATCHAGARGFACSISREREAGSWFMLALLQKACGGLQKGQSHASPIARFTMLHGSQSSTAWLWLI</sequence>
<protein>
    <submittedName>
        <fullName evidence="1">Uncharacterized protein</fullName>
    </submittedName>
</protein>
<gene>
    <name evidence="1" type="ORF">HK15_12940</name>
</gene>
<name>A0A252B3N6_9PROT</name>
<dbReference type="EMBL" id="JOOY01000080">
    <property type="protein sequence ID" value="OUI98877.1"/>
    <property type="molecule type" value="Genomic_DNA"/>
</dbReference>
<comment type="caution">
    <text evidence="1">The sequence shown here is derived from an EMBL/GenBank/DDBJ whole genome shotgun (WGS) entry which is preliminary data.</text>
</comment>
<accession>A0A252B3N6</accession>
<reference evidence="1 2" key="1">
    <citation type="submission" date="2014-06" db="EMBL/GenBank/DDBJ databases">
        <authorList>
            <person name="Ju J."/>
            <person name="Zhang J."/>
        </authorList>
    </citation>
    <scope>NUCLEOTIDE SEQUENCE [LARGE SCALE GENOMIC DNA]</scope>
    <source>
        <strain evidence="1">DmW_048</strain>
    </source>
</reference>
<dbReference type="Proteomes" id="UP000194999">
    <property type="component" value="Unassembled WGS sequence"/>
</dbReference>
<evidence type="ECO:0000313" key="1">
    <source>
        <dbReference type="EMBL" id="OUI98877.1"/>
    </source>
</evidence>
<organism evidence="1 2">
    <name type="scientific">Acetobacter orientalis</name>
    <dbReference type="NCBI Taxonomy" id="146474"/>
    <lineage>
        <taxon>Bacteria</taxon>
        <taxon>Pseudomonadati</taxon>
        <taxon>Pseudomonadota</taxon>
        <taxon>Alphaproteobacteria</taxon>
        <taxon>Acetobacterales</taxon>
        <taxon>Acetobacteraceae</taxon>
        <taxon>Acetobacter</taxon>
    </lineage>
</organism>
<proteinExistence type="predicted"/>